<proteinExistence type="predicted"/>
<evidence type="ECO:0000313" key="1">
    <source>
        <dbReference type="EMBL" id="AEN87879.1"/>
    </source>
</evidence>
<sequence length="45" mass="5498">MNFHYVYAPFLLKNERNKYVFFILKEKAAVYKFYSLYTAAFITYA</sequence>
<organism evidence="1 2">
    <name type="scientific">Priestia megaterium (strain WSH-002)</name>
    <name type="common">Bacillus megaterium</name>
    <dbReference type="NCBI Taxonomy" id="1006007"/>
    <lineage>
        <taxon>Bacteria</taxon>
        <taxon>Bacillati</taxon>
        <taxon>Bacillota</taxon>
        <taxon>Bacilli</taxon>
        <taxon>Bacillales</taxon>
        <taxon>Bacillaceae</taxon>
        <taxon>Priestia</taxon>
    </lineage>
</organism>
<protein>
    <submittedName>
        <fullName evidence="1">Uncharacterized protein</fullName>
    </submittedName>
</protein>
<dbReference type="AlphaFoldDB" id="A0A8D4BMG2"/>
<reference evidence="1 2" key="1">
    <citation type="journal article" date="2011" name="J. Bacteriol.">
        <title>Complete genome sequence of the industrial strain Bacillus megaterium WSH-002.</title>
        <authorList>
            <person name="Liu L."/>
            <person name="Li Y."/>
            <person name="Zhang J."/>
            <person name="Zou W."/>
            <person name="Zhou Z."/>
            <person name="Liu J."/>
            <person name="Li X."/>
            <person name="Wang L."/>
            <person name="Chen J."/>
        </authorList>
    </citation>
    <scope>NUCLEOTIDE SEQUENCE [LARGE SCALE GENOMIC DNA]</scope>
    <source>
        <strain evidence="1 2">WSH-002</strain>
    </source>
</reference>
<dbReference type="Proteomes" id="UP000001283">
    <property type="component" value="Chromosome"/>
</dbReference>
<dbReference type="EMBL" id="CP003017">
    <property type="protein sequence ID" value="AEN87879.1"/>
    <property type="molecule type" value="Genomic_DNA"/>
</dbReference>
<dbReference type="KEGG" id="bmh:BMWSH_0995"/>
<gene>
    <name evidence="1" type="ORF">BMWSH_0995</name>
</gene>
<name>A0A8D4BMG2_PRIMW</name>
<evidence type="ECO:0000313" key="2">
    <source>
        <dbReference type="Proteomes" id="UP000001283"/>
    </source>
</evidence>
<accession>A0A8D4BMG2</accession>